<dbReference type="Proteomes" id="UP000266272">
    <property type="component" value="Unassembled WGS sequence"/>
</dbReference>
<dbReference type="EMBL" id="PXOA01001175">
    <property type="protein sequence ID" value="RFU71831.1"/>
    <property type="molecule type" value="Genomic_DNA"/>
</dbReference>
<accession>A0A395N7I3</accession>
<evidence type="ECO:0000313" key="3">
    <source>
        <dbReference type="Proteomes" id="UP000266272"/>
    </source>
</evidence>
<dbReference type="AlphaFoldDB" id="A0A395N7I3"/>
<dbReference type="Pfam" id="PF00106">
    <property type="entry name" value="adh_short"/>
    <property type="match status" value="1"/>
</dbReference>
<dbReference type="SUPFAM" id="SSF51735">
    <property type="entry name" value="NAD(P)-binding Rossmann-fold domains"/>
    <property type="match status" value="1"/>
</dbReference>
<gene>
    <name evidence="2" type="ORF">TARUN_10429</name>
</gene>
<comment type="caution">
    <text evidence="2">The sequence shown here is derived from an EMBL/GenBank/DDBJ whole genome shotgun (WGS) entry which is preliminary data.</text>
</comment>
<dbReference type="PANTHER" id="PTHR43157">
    <property type="entry name" value="PHOSPHATIDYLINOSITOL-GLYCAN BIOSYNTHESIS CLASS F PROTEIN-RELATED"/>
    <property type="match status" value="1"/>
</dbReference>
<reference evidence="2 3" key="1">
    <citation type="journal article" date="2018" name="PLoS Pathog.">
        <title>Evolution of structural diversity of trichothecenes, a family of toxins produced by plant pathogenic and entomopathogenic fungi.</title>
        <authorList>
            <person name="Proctor R.H."/>
            <person name="McCormick S.P."/>
            <person name="Kim H.S."/>
            <person name="Cardoza R.E."/>
            <person name="Stanley A.M."/>
            <person name="Lindo L."/>
            <person name="Kelly A."/>
            <person name="Brown D.W."/>
            <person name="Lee T."/>
            <person name="Vaughan M.M."/>
            <person name="Alexander N.J."/>
            <person name="Busman M."/>
            <person name="Gutierrez S."/>
        </authorList>
    </citation>
    <scope>NUCLEOTIDE SEQUENCE [LARGE SCALE GENOMIC DNA]</scope>
    <source>
        <strain evidence="2 3">IBT 40837</strain>
    </source>
</reference>
<dbReference type="STRING" id="490622.A0A395N7I3"/>
<evidence type="ECO:0000313" key="2">
    <source>
        <dbReference type="EMBL" id="RFU71831.1"/>
    </source>
</evidence>
<name>A0A395N7I3_TRIAR</name>
<organism evidence="2 3">
    <name type="scientific">Trichoderma arundinaceum</name>
    <dbReference type="NCBI Taxonomy" id="490622"/>
    <lineage>
        <taxon>Eukaryota</taxon>
        <taxon>Fungi</taxon>
        <taxon>Dikarya</taxon>
        <taxon>Ascomycota</taxon>
        <taxon>Pezizomycotina</taxon>
        <taxon>Sordariomycetes</taxon>
        <taxon>Hypocreomycetidae</taxon>
        <taxon>Hypocreales</taxon>
        <taxon>Hypocreaceae</taxon>
        <taxon>Trichoderma</taxon>
    </lineage>
</organism>
<dbReference type="InterPro" id="IPR036291">
    <property type="entry name" value="NAD(P)-bd_dom_sf"/>
</dbReference>
<protein>
    <submittedName>
        <fullName evidence="2">Short-chain dehydrogenase reductase sdr</fullName>
    </submittedName>
</protein>
<dbReference type="InterPro" id="IPR002347">
    <property type="entry name" value="SDR_fam"/>
</dbReference>
<dbReference type="Gene3D" id="3.40.50.720">
    <property type="entry name" value="NAD(P)-binding Rossmann-like Domain"/>
    <property type="match status" value="1"/>
</dbReference>
<dbReference type="GO" id="GO:0016491">
    <property type="term" value="F:oxidoreductase activity"/>
    <property type="evidence" value="ECO:0007669"/>
    <property type="project" value="UniProtKB-KW"/>
</dbReference>
<evidence type="ECO:0000256" key="1">
    <source>
        <dbReference type="ARBA" id="ARBA00023002"/>
    </source>
</evidence>
<keyword evidence="1" id="KW-0560">Oxidoreductase</keyword>
<proteinExistence type="predicted"/>
<dbReference type="PANTHER" id="PTHR43157:SF31">
    <property type="entry name" value="PHOSPHATIDYLINOSITOL-GLYCAN BIOSYNTHESIS CLASS F PROTEIN"/>
    <property type="match status" value="1"/>
</dbReference>
<keyword evidence="3" id="KW-1185">Reference proteome</keyword>
<sequence length="329" mass="36174">MSAIHGFGTVLYGKMCVTLPIPTTTTDLSKQIMVVTGSNCGLGFESTRHLSRLGVGRIIMAVRTLSKGEAARKEILESTGQPDSSIEVWPIDMDSHDSVKTFAERASLLPRLDGVLANAGIKTAHFVLSEGSEKTLNVNVINTFLLFYLLLPAMLKSEQQTGIPCRFVIPNSALHYMAPLGELDANPILDRLNDPKKANMGGRYPFTKLLVVYVVREIAERTKSSNKGKFIINTPNPSWCKSELSREVDSASMRMAEKVLARTTEEGSRTLVHGLLADETSNGHYLTDCHVQVPAKHVTNQWGQKAQKKFFDELVAKLESVAPGITYNL</sequence>
<dbReference type="OrthoDB" id="542013at2759"/>